<dbReference type="EMBL" id="FOMO01000003">
    <property type="protein sequence ID" value="SFD65257.1"/>
    <property type="molecule type" value="Genomic_DNA"/>
</dbReference>
<dbReference type="Pfam" id="PF13924">
    <property type="entry name" value="Lipocalin_5"/>
    <property type="match status" value="1"/>
</dbReference>
<keyword evidence="1" id="KW-0732">Signal</keyword>
<reference evidence="4" key="1">
    <citation type="submission" date="2016-10" db="EMBL/GenBank/DDBJ databases">
        <authorList>
            <person name="Varghese N."/>
            <person name="Submissions S."/>
        </authorList>
    </citation>
    <scope>NUCLEOTIDE SEQUENCE [LARGE SCALE GENOMIC DNA]</scope>
    <source>
        <strain evidence="4">JCM 2783</strain>
    </source>
</reference>
<name>A0A1I1U373_PSEOC</name>
<proteinExistence type="predicted"/>
<gene>
    <name evidence="3" type="ORF">SAMN05216372_10323</name>
</gene>
<dbReference type="Proteomes" id="UP000243950">
    <property type="component" value="Unassembled WGS sequence"/>
</dbReference>
<dbReference type="InterPro" id="IPR024311">
    <property type="entry name" value="Lipocalin-like"/>
</dbReference>
<evidence type="ECO:0000313" key="4">
    <source>
        <dbReference type="Proteomes" id="UP000243950"/>
    </source>
</evidence>
<feature type="chain" id="PRO_5017300327" evidence="1">
    <location>
        <begin position="25"/>
        <end position="167"/>
    </location>
</feature>
<evidence type="ECO:0000259" key="2">
    <source>
        <dbReference type="Pfam" id="PF13924"/>
    </source>
</evidence>
<keyword evidence="4" id="KW-1185">Reference proteome</keyword>
<dbReference type="RefSeq" id="WP_093502589.1">
    <property type="nucleotide sequence ID" value="NZ_BSSG01000004.1"/>
</dbReference>
<organism evidence="3 4">
    <name type="scientific">Pseudomonas straminea</name>
    <dbReference type="NCBI Taxonomy" id="47882"/>
    <lineage>
        <taxon>Bacteria</taxon>
        <taxon>Pseudomonadati</taxon>
        <taxon>Pseudomonadota</taxon>
        <taxon>Gammaproteobacteria</taxon>
        <taxon>Pseudomonadales</taxon>
        <taxon>Pseudomonadaceae</taxon>
        <taxon>Phytopseudomonas</taxon>
    </lineage>
</organism>
<protein>
    <submittedName>
        <fullName evidence="3">Lipocalin-like domain-containing protein</fullName>
    </submittedName>
</protein>
<sequence length="167" mass="18245">MHLHSLTRLAAAATLLLAAMSSNAESKSNKVAGTWNLIAAKVENDGVISHPYGPEPKGRLVFTPDLYFVEFLHDPRIPRFASDQRGGGTDAENRAVMASSLALYGRYSVDAQGDFSGNTVEGSSFPNWTGDVRTTRELRMEVQGNRMIESFQRPGGAKVSLVFERAR</sequence>
<feature type="signal peptide" evidence="1">
    <location>
        <begin position="1"/>
        <end position="24"/>
    </location>
</feature>
<accession>A0A1I1U373</accession>
<dbReference type="AlphaFoldDB" id="A0A1I1U373"/>
<feature type="domain" description="Lipocalin-like" evidence="2">
    <location>
        <begin position="33"/>
        <end position="142"/>
    </location>
</feature>
<evidence type="ECO:0000256" key="1">
    <source>
        <dbReference type="SAM" id="SignalP"/>
    </source>
</evidence>
<evidence type="ECO:0000313" key="3">
    <source>
        <dbReference type="EMBL" id="SFD65257.1"/>
    </source>
</evidence>